<dbReference type="InterPro" id="IPR050603">
    <property type="entry name" value="MYST_HAT"/>
</dbReference>
<feature type="domain" description="MYST-type HAT" evidence="5">
    <location>
        <begin position="30"/>
        <end position="198"/>
    </location>
</feature>
<dbReference type="AlphaFoldDB" id="A0A1B6HYU6"/>
<evidence type="ECO:0000256" key="4">
    <source>
        <dbReference type="RuleBase" id="RU361211"/>
    </source>
</evidence>
<comment type="subcellular location">
    <subcellularLocation>
        <location evidence="4">Nucleus</location>
    </subcellularLocation>
</comment>
<sequence>SAEFGAASAGAFCYKCAPCRPIQMSLARPALARKISILNYGAHQLRPAYSSPIPAIDGILNVCPHCITTHPTLRSLQLHMERCSTVPYSALYEEAATGVRIAAVPDLQTKQLLCLLGRLFIRSKTLFYEVANYDVYIVYGREVMGYFSRPQDGSYSLSCIAVWPCFARQGLGSLLIDFSYLKATQGRGGDGGGGSDSS</sequence>
<dbReference type="Gene3D" id="3.40.630.30">
    <property type="match status" value="1"/>
</dbReference>
<dbReference type="GO" id="GO:0000785">
    <property type="term" value="C:chromatin"/>
    <property type="evidence" value="ECO:0007669"/>
    <property type="project" value="TreeGrafter"/>
</dbReference>
<gene>
    <name evidence="6" type="ORF">g.512</name>
</gene>
<comment type="catalytic activity">
    <reaction evidence="4">
        <text>L-lysyl-[protein] + acetyl-CoA = N(6)-acetyl-L-lysyl-[protein] + CoA + H(+)</text>
        <dbReference type="Rhea" id="RHEA:45948"/>
        <dbReference type="Rhea" id="RHEA-COMP:9752"/>
        <dbReference type="Rhea" id="RHEA-COMP:10731"/>
        <dbReference type="ChEBI" id="CHEBI:15378"/>
        <dbReference type="ChEBI" id="CHEBI:29969"/>
        <dbReference type="ChEBI" id="CHEBI:57287"/>
        <dbReference type="ChEBI" id="CHEBI:57288"/>
        <dbReference type="ChEBI" id="CHEBI:61930"/>
        <dbReference type="EC" id="2.3.1.48"/>
    </reaction>
</comment>
<dbReference type="PANTHER" id="PTHR10615:SF161">
    <property type="entry name" value="HISTONE ACETYLTRANSFERASE KAT7"/>
    <property type="match status" value="1"/>
</dbReference>
<accession>A0A1B6HYU6</accession>
<keyword evidence="2" id="KW-0479">Metal-binding</keyword>
<organism evidence="6">
    <name type="scientific">Homalodisca liturata</name>
    <dbReference type="NCBI Taxonomy" id="320908"/>
    <lineage>
        <taxon>Eukaryota</taxon>
        <taxon>Metazoa</taxon>
        <taxon>Ecdysozoa</taxon>
        <taxon>Arthropoda</taxon>
        <taxon>Hexapoda</taxon>
        <taxon>Insecta</taxon>
        <taxon>Pterygota</taxon>
        <taxon>Neoptera</taxon>
        <taxon>Paraneoptera</taxon>
        <taxon>Hemiptera</taxon>
        <taxon>Auchenorrhyncha</taxon>
        <taxon>Membracoidea</taxon>
        <taxon>Cicadellidae</taxon>
        <taxon>Cicadellinae</taxon>
        <taxon>Proconiini</taxon>
        <taxon>Homalodisca</taxon>
    </lineage>
</organism>
<dbReference type="InterPro" id="IPR002717">
    <property type="entry name" value="HAT_MYST-type"/>
</dbReference>
<dbReference type="GO" id="GO:0008270">
    <property type="term" value="F:zinc ion binding"/>
    <property type="evidence" value="ECO:0007669"/>
    <property type="project" value="UniProtKB-KW"/>
</dbReference>
<dbReference type="InterPro" id="IPR016181">
    <property type="entry name" value="Acyl_CoA_acyltransferase"/>
</dbReference>
<dbReference type="PROSITE" id="PS51726">
    <property type="entry name" value="MYST_HAT"/>
    <property type="match status" value="1"/>
</dbReference>
<name>A0A1B6HYU6_9HEMI</name>
<evidence type="ECO:0000256" key="3">
    <source>
        <dbReference type="ARBA" id="ARBA00022833"/>
    </source>
</evidence>
<feature type="non-terminal residue" evidence="6">
    <location>
        <position position="198"/>
    </location>
</feature>
<dbReference type="PANTHER" id="PTHR10615">
    <property type="entry name" value="HISTONE ACETYLTRANSFERASE"/>
    <property type="match status" value="1"/>
</dbReference>
<keyword evidence="1" id="KW-0808">Transferase</keyword>
<dbReference type="SUPFAM" id="SSF55729">
    <property type="entry name" value="Acyl-CoA N-acyltransferases (Nat)"/>
    <property type="match status" value="1"/>
</dbReference>
<dbReference type="GO" id="GO:0003712">
    <property type="term" value="F:transcription coregulator activity"/>
    <property type="evidence" value="ECO:0007669"/>
    <property type="project" value="TreeGrafter"/>
</dbReference>
<feature type="non-terminal residue" evidence="6">
    <location>
        <position position="1"/>
    </location>
</feature>
<protein>
    <recommendedName>
        <fullName evidence="4">Histone acetyltransferase</fullName>
        <ecNumber evidence="4">2.3.1.48</ecNumber>
    </recommendedName>
</protein>
<comment type="similarity">
    <text evidence="4">Belongs to the MYST (SAS/MOZ) family.</text>
</comment>
<proteinExistence type="inferred from homology"/>
<dbReference type="EC" id="2.3.1.48" evidence="4"/>
<keyword evidence="3" id="KW-0862">Zinc</keyword>
<evidence type="ECO:0000259" key="5">
    <source>
        <dbReference type="PROSITE" id="PS51726"/>
    </source>
</evidence>
<evidence type="ECO:0000256" key="1">
    <source>
        <dbReference type="ARBA" id="ARBA00022679"/>
    </source>
</evidence>
<keyword evidence="4" id="KW-0539">Nucleus</keyword>
<evidence type="ECO:0000256" key="2">
    <source>
        <dbReference type="ARBA" id="ARBA00022771"/>
    </source>
</evidence>
<reference evidence="6" key="1">
    <citation type="submission" date="2015-11" db="EMBL/GenBank/DDBJ databases">
        <title>De novo transcriptome assembly of four potential Pierce s Disease insect vectors from Arizona vineyards.</title>
        <authorList>
            <person name="Tassone E.E."/>
        </authorList>
    </citation>
    <scope>NUCLEOTIDE SEQUENCE</scope>
</reference>
<dbReference type="GO" id="GO:0005634">
    <property type="term" value="C:nucleus"/>
    <property type="evidence" value="ECO:0007669"/>
    <property type="project" value="UniProtKB-SubCell"/>
</dbReference>
<dbReference type="Pfam" id="PF01853">
    <property type="entry name" value="MOZ_SAS"/>
    <property type="match status" value="1"/>
</dbReference>
<keyword evidence="2" id="KW-0863">Zinc-finger</keyword>
<dbReference type="GO" id="GO:0003682">
    <property type="term" value="F:chromatin binding"/>
    <property type="evidence" value="ECO:0007669"/>
    <property type="project" value="TreeGrafter"/>
</dbReference>
<dbReference type="EMBL" id="GECU01027835">
    <property type="protein sequence ID" value="JAS79871.1"/>
    <property type="molecule type" value="Transcribed_RNA"/>
</dbReference>
<dbReference type="GO" id="GO:0004402">
    <property type="term" value="F:histone acetyltransferase activity"/>
    <property type="evidence" value="ECO:0007669"/>
    <property type="project" value="InterPro"/>
</dbReference>
<dbReference type="GO" id="GO:0006357">
    <property type="term" value="P:regulation of transcription by RNA polymerase II"/>
    <property type="evidence" value="ECO:0007669"/>
    <property type="project" value="TreeGrafter"/>
</dbReference>
<evidence type="ECO:0000313" key="6">
    <source>
        <dbReference type="EMBL" id="JAS79871.1"/>
    </source>
</evidence>